<dbReference type="AlphaFoldDB" id="A0A1T1E5B5"/>
<dbReference type="EMBL" id="MVIT01000012">
    <property type="protein sequence ID" value="OOV48274.1"/>
    <property type="molecule type" value="Genomic_DNA"/>
</dbReference>
<dbReference type="NCBIfam" id="NF047562">
    <property type="entry name" value="LIC_14007_fam"/>
    <property type="match status" value="1"/>
</dbReference>
<protein>
    <submittedName>
        <fullName evidence="1">Uncharacterized protein</fullName>
    </submittedName>
</protein>
<name>A0A1T1E5B5_9LEPT</name>
<evidence type="ECO:0000313" key="2">
    <source>
        <dbReference type="Proteomes" id="UP000191008"/>
    </source>
</evidence>
<proteinExistence type="predicted"/>
<gene>
    <name evidence="1" type="ORF">B1J93_00230</name>
</gene>
<evidence type="ECO:0000313" key="1">
    <source>
        <dbReference type="EMBL" id="OOV48274.1"/>
    </source>
</evidence>
<dbReference type="Proteomes" id="UP000191008">
    <property type="component" value="Unassembled WGS sequence"/>
</dbReference>
<sequence length="117" mass="13906">MKIYSGDIISSKLEKPFLFVTKNGLKKKILIQEPRKVLETSLANNLEKNVLVISYNLLLDHTGDSRLAENDCLSFSNRFREIFAQDSWFFLSNRIETFLKEREQDKFYFHYDSKIKF</sequence>
<dbReference type="RefSeq" id="WP_004752469.1">
    <property type="nucleotide sequence ID" value="NZ_MVIT01000012.1"/>
</dbReference>
<comment type="caution">
    <text evidence="1">The sequence shown here is derived from an EMBL/GenBank/DDBJ whole genome shotgun (WGS) entry which is preliminary data.</text>
</comment>
<accession>A0A1T1E5B5</accession>
<reference evidence="1 2" key="1">
    <citation type="submission" date="2017-02" db="EMBL/GenBank/DDBJ databases">
        <title>Comparative genomic analysis of Brazilian Leptospira kirschneri strains of different serogroups.</title>
        <authorList>
            <person name="Moreno L.Z."/>
            <person name="Miraglia F."/>
            <person name="Kremer F.S."/>
            <person name="Eslabao M.R."/>
            <person name="Lilenbaum W."/>
            <person name="Dellagostin O.A."/>
            <person name="Moreno A.M."/>
        </authorList>
    </citation>
    <scope>NUCLEOTIDE SEQUENCE [LARGE SCALE GENOMIC DNA]</scope>
    <source>
        <strain evidence="1 2">M110/06</strain>
    </source>
</reference>
<organism evidence="1 2">
    <name type="scientific">Leptospira kirschneri serovar Pomona</name>
    <dbReference type="NCBI Taxonomy" id="561005"/>
    <lineage>
        <taxon>Bacteria</taxon>
        <taxon>Pseudomonadati</taxon>
        <taxon>Spirochaetota</taxon>
        <taxon>Spirochaetia</taxon>
        <taxon>Leptospirales</taxon>
        <taxon>Leptospiraceae</taxon>
        <taxon>Leptospira</taxon>
    </lineage>
</organism>
<dbReference type="NCBIfam" id="NF047604">
    <property type="entry name" value="LIC14007_fam"/>
    <property type="match status" value="1"/>
</dbReference>